<dbReference type="SUPFAM" id="SSF56672">
    <property type="entry name" value="DNA/RNA polymerases"/>
    <property type="match status" value="1"/>
</dbReference>
<reference evidence="1 2" key="1">
    <citation type="journal article" date="2016" name="Sci. Rep.">
        <title>The Dendrobium catenatum Lindl. genome sequence provides insights into polysaccharide synthase, floral development and adaptive evolution.</title>
        <authorList>
            <person name="Zhang G.Q."/>
            <person name="Xu Q."/>
            <person name="Bian C."/>
            <person name="Tsai W.C."/>
            <person name="Yeh C.M."/>
            <person name="Liu K.W."/>
            <person name="Yoshida K."/>
            <person name="Zhang L.S."/>
            <person name="Chang S.B."/>
            <person name="Chen F."/>
            <person name="Shi Y."/>
            <person name="Su Y.Y."/>
            <person name="Zhang Y.Q."/>
            <person name="Chen L.J."/>
            <person name="Yin Y."/>
            <person name="Lin M."/>
            <person name="Huang H."/>
            <person name="Deng H."/>
            <person name="Wang Z.W."/>
            <person name="Zhu S.L."/>
            <person name="Zhao X."/>
            <person name="Deng C."/>
            <person name="Niu S.C."/>
            <person name="Huang J."/>
            <person name="Wang M."/>
            <person name="Liu G.H."/>
            <person name="Yang H.J."/>
            <person name="Xiao X.J."/>
            <person name="Hsiao Y.Y."/>
            <person name="Wu W.L."/>
            <person name="Chen Y.Y."/>
            <person name="Mitsuda N."/>
            <person name="Ohme-Takagi M."/>
            <person name="Luo Y.B."/>
            <person name="Van de Peer Y."/>
            <person name="Liu Z.J."/>
        </authorList>
    </citation>
    <scope>NUCLEOTIDE SEQUENCE [LARGE SCALE GENOMIC DNA]</scope>
    <source>
        <tissue evidence="1">The whole plant</tissue>
    </source>
</reference>
<proteinExistence type="predicted"/>
<dbReference type="Proteomes" id="UP000233837">
    <property type="component" value="Unassembled WGS sequence"/>
</dbReference>
<dbReference type="AlphaFoldDB" id="A0A2I0X2V3"/>
<name>A0A2I0X2V3_9ASPA</name>
<organism evidence="1 2">
    <name type="scientific">Dendrobium catenatum</name>
    <dbReference type="NCBI Taxonomy" id="906689"/>
    <lineage>
        <taxon>Eukaryota</taxon>
        <taxon>Viridiplantae</taxon>
        <taxon>Streptophyta</taxon>
        <taxon>Embryophyta</taxon>
        <taxon>Tracheophyta</taxon>
        <taxon>Spermatophyta</taxon>
        <taxon>Magnoliopsida</taxon>
        <taxon>Liliopsida</taxon>
        <taxon>Asparagales</taxon>
        <taxon>Orchidaceae</taxon>
        <taxon>Epidendroideae</taxon>
        <taxon>Malaxideae</taxon>
        <taxon>Dendrobiinae</taxon>
        <taxon>Dendrobium</taxon>
    </lineage>
</organism>
<gene>
    <name evidence="1" type="ORF">MA16_Dca026277</name>
</gene>
<keyword evidence="2" id="KW-1185">Reference proteome</keyword>
<dbReference type="STRING" id="906689.A0A2I0X2V3"/>
<dbReference type="InterPro" id="IPR043502">
    <property type="entry name" value="DNA/RNA_pol_sf"/>
</dbReference>
<evidence type="ECO:0000313" key="1">
    <source>
        <dbReference type="EMBL" id="PKU82243.1"/>
    </source>
</evidence>
<evidence type="ECO:0000313" key="2">
    <source>
        <dbReference type="Proteomes" id="UP000233837"/>
    </source>
</evidence>
<sequence>MISALTAPVTMDEIKDIVFSGKPNSAPGPDGFTLEFYRATWNVIHPQLCKAIISFFNTGFMPNQVKATAIALIPKHPHANNVKDFRPIALCNVIYKIIAKIIANRMKEVLPYIIHPSQGGFI</sequence>
<protein>
    <submittedName>
        <fullName evidence="1">Integrator complex subunit 11</fullName>
    </submittedName>
</protein>
<dbReference type="PANTHER" id="PTHR31635:SF196">
    <property type="entry name" value="REVERSE TRANSCRIPTASE DOMAIN-CONTAINING PROTEIN-RELATED"/>
    <property type="match status" value="1"/>
</dbReference>
<dbReference type="EMBL" id="KZ502204">
    <property type="protein sequence ID" value="PKU82243.1"/>
    <property type="molecule type" value="Genomic_DNA"/>
</dbReference>
<accession>A0A2I0X2V3</accession>
<dbReference type="PANTHER" id="PTHR31635">
    <property type="entry name" value="REVERSE TRANSCRIPTASE DOMAIN-CONTAINING PROTEIN-RELATED"/>
    <property type="match status" value="1"/>
</dbReference>
<reference evidence="1 2" key="2">
    <citation type="journal article" date="2017" name="Nature">
        <title>The Apostasia genome and the evolution of orchids.</title>
        <authorList>
            <person name="Zhang G.Q."/>
            <person name="Liu K.W."/>
            <person name="Li Z."/>
            <person name="Lohaus R."/>
            <person name="Hsiao Y.Y."/>
            <person name="Niu S.C."/>
            <person name="Wang J.Y."/>
            <person name="Lin Y.C."/>
            <person name="Xu Q."/>
            <person name="Chen L.J."/>
            <person name="Yoshida K."/>
            <person name="Fujiwara S."/>
            <person name="Wang Z.W."/>
            <person name="Zhang Y.Q."/>
            <person name="Mitsuda N."/>
            <person name="Wang M."/>
            <person name="Liu G.H."/>
            <person name="Pecoraro L."/>
            <person name="Huang H.X."/>
            <person name="Xiao X.J."/>
            <person name="Lin M."/>
            <person name="Wu X.Y."/>
            <person name="Wu W.L."/>
            <person name="Chen Y.Y."/>
            <person name="Chang S.B."/>
            <person name="Sakamoto S."/>
            <person name="Ohme-Takagi M."/>
            <person name="Yagi M."/>
            <person name="Zeng S.J."/>
            <person name="Shen C.Y."/>
            <person name="Yeh C.M."/>
            <person name="Luo Y.B."/>
            <person name="Tsai W.C."/>
            <person name="Van de Peer Y."/>
            <person name="Liu Z.J."/>
        </authorList>
    </citation>
    <scope>NUCLEOTIDE SEQUENCE [LARGE SCALE GENOMIC DNA]</scope>
    <source>
        <tissue evidence="1">The whole plant</tissue>
    </source>
</reference>